<dbReference type="PROSITE" id="PS50883">
    <property type="entry name" value="EAL"/>
    <property type="match status" value="1"/>
</dbReference>
<dbReference type="RefSeq" id="WP_207417013.1">
    <property type="nucleotide sequence ID" value="NZ_CP061177.1"/>
</dbReference>
<dbReference type="InterPro" id="IPR035919">
    <property type="entry name" value="EAL_sf"/>
</dbReference>
<keyword evidence="4" id="KW-1185">Reference proteome</keyword>
<name>A0ABS3KPP1_9PROT</name>
<dbReference type="PROSITE" id="PS50887">
    <property type="entry name" value="GGDEF"/>
    <property type="match status" value="1"/>
</dbReference>
<dbReference type="SUPFAM" id="SSF141868">
    <property type="entry name" value="EAL domain-like"/>
    <property type="match status" value="1"/>
</dbReference>
<dbReference type="CDD" id="cd01949">
    <property type="entry name" value="GGDEF"/>
    <property type="match status" value="1"/>
</dbReference>
<dbReference type="InterPro" id="IPR000160">
    <property type="entry name" value="GGDEF_dom"/>
</dbReference>
<dbReference type="SMART" id="SM00267">
    <property type="entry name" value="GGDEF"/>
    <property type="match status" value="1"/>
</dbReference>
<dbReference type="Gene3D" id="3.30.450.40">
    <property type="match status" value="1"/>
</dbReference>
<organism evidence="3 4">
    <name type="scientific">Roseomonas haemaphysalidis</name>
    <dbReference type="NCBI Taxonomy" id="2768162"/>
    <lineage>
        <taxon>Bacteria</taxon>
        <taxon>Pseudomonadati</taxon>
        <taxon>Pseudomonadota</taxon>
        <taxon>Alphaproteobacteria</taxon>
        <taxon>Acetobacterales</taxon>
        <taxon>Roseomonadaceae</taxon>
        <taxon>Roseomonas</taxon>
    </lineage>
</organism>
<feature type="domain" description="GGDEF" evidence="2">
    <location>
        <begin position="198"/>
        <end position="338"/>
    </location>
</feature>
<dbReference type="InterPro" id="IPR001633">
    <property type="entry name" value="EAL_dom"/>
</dbReference>
<dbReference type="NCBIfam" id="TIGR00254">
    <property type="entry name" value="GGDEF"/>
    <property type="match status" value="1"/>
</dbReference>
<evidence type="ECO:0000259" key="1">
    <source>
        <dbReference type="PROSITE" id="PS50883"/>
    </source>
</evidence>
<dbReference type="Pfam" id="PF00990">
    <property type="entry name" value="GGDEF"/>
    <property type="match status" value="1"/>
</dbReference>
<reference evidence="3 4" key="1">
    <citation type="submission" date="2020-09" db="EMBL/GenBank/DDBJ databases">
        <title>Roseomonas.</title>
        <authorList>
            <person name="Zhu W."/>
        </authorList>
    </citation>
    <scope>NUCLEOTIDE SEQUENCE [LARGE SCALE GENOMIC DNA]</scope>
    <source>
        <strain evidence="3 4">573</strain>
    </source>
</reference>
<dbReference type="InterPro" id="IPR003018">
    <property type="entry name" value="GAF"/>
</dbReference>
<evidence type="ECO:0000313" key="3">
    <source>
        <dbReference type="EMBL" id="MBO1079433.1"/>
    </source>
</evidence>
<dbReference type="Gene3D" id="3.30.70.270">
    <property type="match status" value="1"/>
</dbReference>
<proteinExistence type="predicted"/>
<dbReference type="Pfam" id="PF00563">
    <property type="entry name" value="EAL"/>
    <property type="match status" value="1"/>
</dbReference>
<protein>
    <submittedName>
        <fullName evidence="3">EAL domain-containing protein</fullName>
    </submittedName>
</protein>
<sequence>MSPAPLPLNEAERLAALQSYRVLDTGSEAAFDDLVALAARLTQSPIAMVSLVDAGRQWNKARVGADIAELPREDSFCAHTILAPGQPLVVPDATRDERFRDNPFVTGPAALRAYLGVPLVNPEGHALGSLCVFDNKSRTFETSEVGTLQTLARAVTANLELRRALRHTREAALTDPLTGLPNRRATMTALAESLAAGGAVAVIAIDLDHFKEANDSEGHAAGDALLQAAAQRLREAVRPSDMVGRIGGDEFVLLLPEPGGHAAVCEIASRASAALHRPVPFGSRLLRLGATLGVALAPEDVPADAAPEERAGIVLRIADEALIRAKQGGRGSIGHARREDAAQLLRIALMLRAFDAGAPVAGTGQPVPGASVQLQPIVTLGTPHALVALEALARWTHPEVGAVPPGEMLAVIGPERTARFGHAVRDLALAAFATLRAGPAAAALAGTRLALNLSAAEVSRAGIALQLATQVERAGLSLRDIEIEITEEVLLERVSDSTLDQLAALRGRGARLVLDDFGTGNSGLSQLLRLPLDGVKLDKRFVQRLGLDARAAEIVRATVSLAGGLGLAVVAEGVEDERQAAMLQALGCDVVQGFLYAEPMAPEALPDWLSQGAARNVHRLRQVVPGG</sequence>
<dbReference type="SUPFAM" id="SSF55073">
    <property type="entry name" value="Nucleotide cyclase"/>
    <property type="match status" value="1"/>
</dbReference>
<dbReference type="PANTHER" id="PTHR44757">
    <property type="entry name" value="DIGUANYLATE CYCLASE DGCP"/>
    <property type="match status" value="1"/>
</dbReference>
<dbReference type="InterPro" id="IPR052155">
    <property type="entry name" value="Biofilm_reg_signaling"/>
</dbReference>
<evidence type="ECO:0000313" key="4">
    <source>
        <dbReference type="Proteomes" id="UP001518989"/>
    </source>
</evidence>
<dbReference type="EMBL" id="JACTNG010000004">
    <property type="protein sequence ID" value="MBO1079433.1"/>
    <property type="molecule type" value="Genomic_DNA"/>
</dbReference>
<gene>
    <name evidence="3" type="ORF">IAI61_10345</name>
</gene>
<comment type="caution">
    <text evidence="3">The sequence shown here is derived from an EMBL/GenBank/DDBJ whole genome shotgun (WGS) entry which is preliminary data.</text>
</comment>
<dbReference type="SMART" id="SM00065">
    <property type="entry name" value="GAF"/>
    <property type="match status" value="1"/>
</dbReference>
<dbReference type="CDD" id="cd01948">
    <property type="entry name" value="EAL"/>
    <property type="match status" value="1"/>
</dbReference>
<dbReference type="InterPro" id="IPR029787">
    <property type="entry name" value="Nucleotide_cyclase"/>
</dbReference>
<dbReference type="SMART" id="SM00052">
    <property type="entry name" value="EAL"/>
    <property type="match status" value="1"/>
</dbReference>
<evidence type="ECO:0000259" key="2">
    <source>
        <dbReference type="PROSITE" id="PS50887"/>
    </source>
</evidence>
<dbReference type="SUPFAM" id="SSF55781">
    <property type="entry name" value="GAF domain-like"/>
    <property type="match status" value="1"/>
</dbReference>
<dbReference type="PANTHER" id="PTHR44757:SF2">
    <property type="entry name" value="BIOFILM ARCHITECTURE MAINTENANCE PROTEIN MBAA"/>
    <property type="match status" value="1"/>
</dbReference>
<feature type="domain" description="EAL" evidence="1">
    <location>
        <begin position="338"/>
        <end position="613"/>
    </location>
</feature>
<dbReference type="InterPro" id="IPR043128">
    <property type="entry name" value="Rev_trsase/Diguanyl_cyclase"/>
</dbReference>
<dbReference type="InterPro" id="IPR029016">
    <property type="entry name" value="GAF-like_dom_sf"/>
</dbReference>
<accession>A0ABS3KPP1</accession>
<dbReference type="Gene3D" id="3.20.20.450">
    <property type="entry name" value="EAL domain"/>
    <property type="match status" value="1"/>
</dbReference>
<dbReference type="Proteomes" id="UP001518989">
    <property type="component" value="Unassembled WGS sequence"/>
</dbReference>
<dbReference type="Pfam" id="PF01590">
    <property type="entry name" value="GAF"/>
    <property type="match status" value="1"/>
</dbReference>